<keyword evidence="2" id="KW-1185">Reference proteome</keyword>
<evidence type="ECO:0000313" key="2">
    <source>
        <dbReference type="Proteomes" id="UP001057402"/>
    </source>
</evidence>
<proteinExistence type="predicted"/>
<dbReference type="EMBL" id="CM042881">
    <property type="protein sequence ID" value="KAI4385975.1"/>
    <property type="molecule type" value="Genomic_DNA"/>
</dbReference>
<name>A0ACB9S472_9MYRT</name>
<organism evidence="1 2">
    <name type="scientific">Melastoma candidum</name>
    <dbReference type="NCBI Taxonomy" id="119954"/>
    <lineage>
        <taxon>Eukaryota</taxon>
        <taxon>Viridiplantae</taxon>
        <taxon>Streptophyta</taxon>
        <taxon>Embryophyta</taxon>
        <taxon>Tracheophyta</taxon>
        <taxon>Spermatophyta</taxon>
        <taxon>Magnoliopsida</taxon>
        <taxon>eudicotyledons</taxon>
        <taxon>Gunneridae</taxon>
        <taxon>Pentapetalae</taxon>
        <taxon>rosids</taxon>
        <taxon>malvids</taxon>
        <taxon>Myrtales</taxon>
        <taxon>Melastomataceae</taxon>
        <taxon>Melastomatoideae</taxon>
        <taxon>Melastomateae</taxon>
        <taxon>Melastoma</taxon>
    </lineage>
</organism>
<evidence type="ECO:0000313" key="1">
    <source>
        <dbReference type="EMBL" id="KAI4385975.1"/>
    </source>
</evidence>
<gene>
    <name evidence="1" type="ORF">MLD38_003956</name>
</gene>
<sequence length="566" mass="63194">MTIPNHHHRRRNSTTTTAGLHSYSCNRHPSSAPSPGFCASCLRERLSLIDPLSHPPDPSSFLRTRSSSLPSRSFHPSQPRRNSCDSRSHNTLSDLFVFEDAGPPPHVADSSSLLAVSAEQQQELTESRPRVRVSCRNEARNVEQPNAQPQVEEAEGEWKTVREFMDLEWESKKHKGRNAKGFWDVASSFSKKLRKWRHKETATDRRHGVDGSGLVMGGRGRGNADLSCVGNMQAEVGDYGLGRRSCDTYPRHSVDAGRLSLDGLRSSMDKPRASWDGCLVGRGCQYPQFSSNPMVSFLEDVRVIDVGFRNRMLVEGKIDAVDEVAWKSPGGCHQTRDYYDGPISVHRGRRSLDRLNSVRKGSLAEIDDRKLAMNGKISPAANELFYGAKLLIAEEDLRGSSSKSSVDDRMEGKDGNAVVGDIDEKLLKKLHKWGKAWKVWDLIQRRSESKLGSEESFPTKESGHRQGPTESEALRKLRIVAQGDANGAANQRFVSARNSFHGDGPSLIGGFVENKSLGMNGRDELWQRNRNVKQSPNNLDNGLLRFYLTPARSYRTKHVRGKARKV</sequence>
<dbReference type="Proteomes" id="UP001057402">
    <property type="component" value="Chromosome 2"/>
</dbReference>
<protein>
    <submittedName>
        <fullName evidence="1">Uncharacterized protein</fullName>
    </submittedName>
</protein>
<accession>A0ACB9S472</accession>
<comment type="caution">
    <text evidence="1">The sequence shown here is derived from an EMBL/GenBank/DDBJ whole genome shotgun (WGS) entry which is preliminary data.</text>
</comment>
<reference evidence="2" key="1">
    <citation type="journal article" date="2023" name="Front. Plant Sci.">
        <title>Chromosomal-level genome assembly of Melastoma candidum provides insights into trichome evolution.</title>
        <authorList>
            <person name="Zhong Y."/>
            <person name="Wu W."/>
            <person name="Sun C."/>
            <person name="Zou P."/>
            <person name="Liu Y."/>
            <person name="Dai S."/>
            <person name="Zhou R."/>
        </authorList>
    </citation>
    <scope>NUCLEOTIDE SEQUENCE [LARGE SCALE GENOMIC DNA]</scope>
</reference>